<gene>
    <name evidence="1" type="ORF">CBM2589_B10081</name>
</gene>
<dbReference type="AlphaFoldDB" id="A0A375B861"/>
<protein>
    <submittedName>
        <fullName evidence="1">Uncharacterized protein</fullName>
    </submittedName>
</protein>
<comment type="caution">
    <text evidence="1">The sequence shown here is derived from an EMBL/GenBank/DDBJ whole genome shotgun (WGS) entry which is preliminary data.</text>
</comment>
<dbReference type="Proteomes" id="UP000256297">
    <property type="component" value="Chromosome CBM2589_b"/>
</dbReference>
<dbReference type="EMBL" id="OFSP01000001">
    <property type="protein sequence ID" value="SOY39800.1"/>
    <property type="molecule type" value="Genomic_DNA"/>
</dbReference>
<accession>A0A375B861</accession>
<proteinExistence type="predicted"/>
<evidence type="ECO:0000313" key="1">
    <source>
        <dbReference type="EMBL" id="SOY39800.1"/>
    </source>
</evidence>
<reference evidence="1" key="1">
    <citation type="submission" date="2018-01" db="EMBL/GenBank/DDBJ databases">
        <authorList>
            <person name="Clerissi C."/>
        </authorList>
    </citation>
    <scope>NUCLEOTIDE SEQUENCE</scope>
    <source>
        <strain evidence="1">Cupriavidus taiwanensis STM 3521</strain>
    </source>
</reference>
<name>A0A375B861_9BURK</name>
<organism evidence="1">
    <name type="scientific">Cupriavidus taiwanensis</name>
    <dbReference type="NCBI Taxonomy" id="164546"/>
    <lineage>
        <taxon>Bacteria</taxon>
        <taxon>Pseudomonadati</taxon>
        <taxon>Pseudomonadota</taxon>
        <taxon>Betaproteobacteria</taxon>
        <taxon>Burkholderiales</taxon>
        <taxon>Burkholderiaceae</taxon>
        <taxon>Cupriavidus</taxon>
    </lineage>
</organism>
<sequence>MRSPALTKQCSEIVAIAQDLLSGHADNARTFSQRITKIYSDYANRNICSDQPTNNKAEKPPCQSFLILLHRCDCWP</sequence>